<proteinExistence type="predicted"/>
<gene>
    <name evidence="1" type="ORF">LCGC14_1262160</name>
</gene>
<accession>A0A0F9LLM9</accession>
<sequence>MAKKPKTYEELVEDSKKGKLNVIEAMSFFPEAKACELERRKKR</sequence>
<dbReference type="AlphaFoldDB" id="A0A0F9LLM9"/>
<organism evidence="1">
    <name type="scientific">marine sediment metagenome</name>
    <dbReference type="NCBI Taxonomy" id="412755"/>
    <lineage>
        <taxon>unclassified sequences</taxon>
        <taxon>metagenomes</taxon>
        <taxon>ecological metagenomes</taxon>
    </lineage>
</organism>
<protein>
    <submittedName>
        <fullName evidence="1">Uncharacterized protein</fullName>
    </submittedName>
</protein>
<evidence type="ECO:0000313" key="1">
    <source>
        <dbReference type="EMBL" id="KKM88086.1"/>
    </source>
</evidence>
<name>A0A0F9LLM9_9ZZZZ</name>
<comment type="caution">
    <text evidence="1">The sequence shown here is derived from an EMBL/GenBank/DDBJ whole genome shotgun (WGS) entry which is preliminary data.</text>
</comment>
<dbReference type="EMBL" id="LAZR01007009">
    <property type="protein sequence ID" value="KKM88086.1"/>
    <property type="molecule type" value="Genomic_DNA"/>
</dbReference>
<reference evidence="1" key="1">
    <citation type="journal article" date="2015" name="Nature">
        <title>Complex archaea that bridge the gap between prokaryotes and eukaryotes.</title>
        <authorList>
            <person name="Spang A."/>
            <person name="Saw J.H."/>
            <person name="Jorgensen S.L."/>
            <person name="Zaremba-Niedzwiedzka K."/>
            <person name="Martijn J."/>
            <person name="Lind A.E."/>
            <person name="van Eijk R."/>
            <person name="Schleper C."/>
            <person name="Guy L."/>
            <person name="Ettema T.J."/>
        </authorList>
    </citation>
    <scope>NUCLEOTIDE SEQUENCE</scope>
</reference>